<proteinExistence type="predicted"/>
<protein>
    <submittedName>
        <fullName evidence="1">Uncharacterized protein</fullName>
    </submittedName>
</protein>
<reference evidence="1" key="1">
    <citation type="submission" date="2019-08" db="EMBL/GenBank/DDBJ databases">
        <authorList>
            <person name="Kucharzyk K."/>
            <person name="Murdoch R.W."/>
            <person name="Higgins S."/>
            <person name="Loffler F."/>
        </authorList>
    </citation>
    <scope>NUCLEOTIDE SEQUENCE</scope>
</reference>
<evidence type="ECO:0000313" key="1">
    <source>
        <dbReference type="EMBL" id="MPN29851.1"/>
    </source>
</evidence>
<accession>A0A645GSM1</accession>
<dbReference type="AlphaFoldDB" id="A0A645GSM1"/>
<organism evidence="1">
    <name type="scientific">bioreactor metagenome</name>
    <dbReference type="NCBI Taxonomy" id="1076179"/>
    <lineage>
        <taxon>unclassified sequences</taxon>
        <taxon>metagenomes</taxon>
        <taxon>ecological metagenomes</taxon>
    </lineage>
</organism>
<gene>
    <name evidence="1" type="ORF">SDC9_177304</name>
</gene>
<dbReference type="EMBL" id="VSSQ01080727">
    <property type="protein sequence ID" value="MPN29851.1"/>
    <property type="molecule type" value="Genomic_DNA"/>
</dbReference>
<name>A0A645GSM1_9ZZZZ</name>
<sequence>MLKQIVLRFVLANGRIGERIGARRVDGKSEYTLRNVQIVSGLRHLGGGLSGVGVQRRVHIHNGWDDVRRCAKGVKLLHGLALPHRANHALVSKLVRTDRVLGGVRNDDLRVQRGDLRFEVFDYVRLVELLRGHGVGVVIAAGITAKDRVFEVPFRS</sequence>
<comment type="caution">
    <text evidence="1">The sequence shown here is derived from an EMBL/GenBank/DDBJ whole genome shotgun (WGS) entry which is preliminary data.</text>
</comment>